<dbReference type="GO" id="GO:0006874">
    <property type="term" value="P:intracellular calcium ion homeostasis"/>
    <property type="evidence" value="ECO:0007669"/>
    <property type="project" value="TreeGrafter"/>
</dbReference>
<dbReference type="GO" id="GO:0016020">
    <property type="term" value="C:membrane"/>
    <property type="evidence" value="ECO:0007669"/>
    <property type="project" value="UniProtKB-SubCell"/>
</dbReference>
<evidence type="ECO:0000313" key="10">
    <source>
        <dbReference type="Proteomes" id="UP000189513"/>
    </source>
</evidence>
<keyword evidence="6 7" id="KW-0472">Membrane</keyword>
<dbReference type="VEuPathDB" id="FungiDB:BON22_1055"/>
<gene>
    <name evidence="9" type="ORF">BON22_1055</name>
</gene>
<dbReference type="InterPro" id="IPR004837">
    <property type="entry name" value="NaCa_Exmemb"/>
</dbReference>
<feature type="transmembrane region" description="Helical" evidence="7">
    <location>
        <begin position="335"/>
        <end position="358"/>
    </location>
</feature>
<sequence>MSHHSASLALGELVGAANFVICVVVGGMGLVRPFEADNMRFVWDLITFTALVGAAFIFISDGKLWNIECLLMISGYVGYVGYQIMYKNDVVVGIDEDGTRSVMEEGLLHAEEHNDSRSINSLDQNQLKGIQPVSILEAQRIWRSKEVENDEGGSLLTRPSLDRAYNSTEHVQLRQDRNDHEHFKSKSSDQINNITHIPPLPLPQIVIDSIIDEESSEPTDTTTEQSVITKDGPWWRYLLSPLTDNEPKTLLTYLTSPIIVCLNFLCPVLPIQLYKNQDVHAKELRFKHCLFLFQILTLPSLFICTLVTKPSPIQIFAITMILLLLNYITPHTITIPVFGFISSILVIILSSSHLILLLKNLGVILRMPESLLGLTILALGNSTGDLVSNLTLAGLDMGIVGLHACLGAPLLYILFGIGVNGLVINMMKGRQWMELDMDINFKISSVGLIFMLAFYAIAVPWRGWMIDRTIGAAAIFWWCLVTTVNVWVSM</sequence>
<keyword evidence="4 7" id="KW-0812">Transmembrane</keyword>
<dbReference type="OMA" id="SANFVIC"/>
<feature type="domain" description="Sodium/calcium exchanger membrane region" evidence="8">
    <location>
        <begin position="2"/>
        <end position="85"/>
    </location>
</feature>
<reference evidence="10" key="1">
    <citation type="journal article" date="2017" name="Genome Announc.">
        <title>Genome sequences of Cyberlindnera fabianii 65, Pichia kudriavzevii 129, and Saccharomyces cerevisiae 131 isolated from fermented masau fruits in Zimbabwe.</title>
        <authorList>
            <person name="van Rijswijck I.M.H."/>
            <person name="Derks M.F.L."/>
            <person name="Abee T."/>
            <person name="de Ridder D."/>
            <person name="Smid E.J."/>
        </authorList>
    </citation>
    <scope>NUCLEOTIDE SEQUENCE [LARGE SCALE GENOMIC DNA]</scope>
    <source>
        <strain evidence="10">65</strain>
    </source>
</reference>
<evidence type="ECO:0000256" key="5">
    <source>
        <dbReference type="ARBA" id="ARBA00022989"/>
    </source>
</evidence>
<name>A0A1V2LBL0_CYBFA</name>
<evidence type="ECO:0000256" key="6">
    <source>
        <dbReference type="ARBA" id="ARBA00023136"/>
    </source>
</evidence>
<organism evidence="9 10">
    <name type="scientific">Cyberlindnera fabianii</name>
    <name type="common">Yeast</name>
    <name type="synonym">Hansenula fabianii</name>
    <dbReference type="NCBI Taxonomy" id="36022"/>
    <lineage>
        <taxon>Eukaryota</taxon>
        <taxon>Fungi</taxon>
        <taxon>Dikarya</taxon>
        <taxon>Ascomycota</taxon>
        <taxon>Saccharomycotina</taxon>
        <taxon>Saccharomycetes</taxon>
        <taxon>Phaffomycetales</taxon>
        <taxon>Phaffomycetaceae</taxon>
        <taxon>Cyberlindnera</taxon>
    </lineage>
</organism>
<evidence type="ECO:0000256" key="2">
    <source>
        <dbReference type="ARBA" id="ARBA00008170"/>
    </source>
</evidence>
<evidence type="ECO:0000256" key="7">
    <source>
        <dbReference type="SAM" id="Phobius"/>
    </source>
</evidence>
<feature type="transmembrane region" description="Helical" evidence="7">
    <location>
        <begin position="41"/>
        <end position="59"/>
    </location>
</feature>
<comment type="subcellular location">
    <subcellularLocation>
        <location evidence="1">Membrane</location>
        <topology evidence="1">Multi-pass membrane protein</topology>
    </subcellularLocation>
</comment>
<feature type="transmembrane region" description="Helical" evidence="7">
    <location>
        <begin position="65"/>
        <end position="82"/>
    </location>
</feature>
<dbReference type="Gene3D" id="1.20.1420.30">
    <property type="entry name" value="NCX, central ion-binding region"/>
    <property type="match status" value="2"/>
</dbReference>
<keyword evidence="3" id="KW-0813">Transport</keyword>
<feature type="transmembrane region" description="Helical" evidence="7">
    <location>
        <begin position="6"/>
        <end position="29"/>
    </location>
</feature>
<proteinExistence type="inferred from homology"/>
<dbReference type="PANTHER" id="PTHR12266">
    <property type="entry name" value="NA+/CA2+ K+ INDEPENDENT EXCHANGER"/>
    <property type="match status" value="1"/>
</dbReference>
<accession>A0A1V2LBL0</accession>
<dbReference type="AlphaFoldDB" id="A0A1V2LBL0"/>
<dbReference type="PANTHER" id="PTHR12266:SF0">
    <property type="entry name" value="MITOCHONDRIAL SODIUM_CALCIUM EXCHANGER PROTEIN"/>
    <property type="match status" value="1"/>
</dbReference>
<dbReference type="GO" id="GO:0008324">
    <property type="term" value="F:monoatomic cation transmembrane transporter activity"/>
    <property type="evidence" value="ECO:0007669"/>
    <property type="project" value="TreeGrafter"/>
</dbReference>
<keyword evidence="10" id="KW-1185">Reference proteome</keyword>
<dbReference type="InterPro" id="IPR044880">
    <property type="entry name" value="NCX_ion-bd_dom_sf"/>
</dbReference>
<evidence type="ECO:0000313" key="9">
    <source>
        <dbReference type="EMBL" id="ONH69200.1"/>
    </source>
</evidence>
<evidence type="ECO:0000259" key="8">
    <source>
        <dbReference type="Pfam" id="PF01699"/>
    </source>
</evidence>
<evidence type="ECO:0000256" key="1">
    <source>
        <dbReference type="ARBA" id="ARBA00004141"/>
    </source>
</evidence>
<feature type="domain" description="Sodium/calcium exchanger membrane region" evidence="8">
    <location>
        <begin position="337"/>
        <end position="486"/>
    </location>
</feature>
<evidence type="ECO:0000256" key="3">
    <source>
        <dbReference type="ARBA" id="ARBA00022448"/>
    </source>
</evidence>
<dbReference type="Proteomes" id="UP000189513">
    <property type="component" value="Unassembled WGS sequence"/>
</dbReference>
<feature type="transmembrane region" description="Helical" evidence="7">
    <location>
        <begin position="313"/>
        <end position="329"/>
    </location>
</feature>
<comment type="caution">
    <text evidence="9">The sequence shown here is derived from an EMBL/GenBank/DDBJ whole genome shotgun (WGS) entry which is preliminary data.</text>
</comment>
<dbReference type="STRING" id="36022.A0A1V2LBL0"/>
<feature type="transmembrane region" description="Helical" evidence="7">
    <location>
        <begin position="439"/>
        <end position="458"/>
    </location>
</feature>
<dbReference type="Pfam" id="PF01699">
    <property type="entry name" value="Na_Ca_ex"/>
    <property type="match status" value="2"/>
</dbReference>
<dbReference type="InterPro" id="IPR051359">
    <property type="entry name" value="CaCA_antiporter"/>
</dbReference>
<evidence type="ECO:0000256" key="4">
    <source>
        <dbReference type="ARBA" id="ARBA00022692"/>
    </source>
</evidence>
<feature type="transmembrane region" description="Helical" evidence="7">
    <location>
        <begin position="250"/>
        <end position="271"/>
    </location>
</feature>
<comment type="similarity">
    <text evidence="2">Belongs to the Ca(2+):cation antiporter (CaCA) (TC 2.A.19) family.</text>
</comment>
<feature type="transmembrane region" description="Helical" evidence="7">
    <location>
        <begin position="470"/>
        <end position="488"/>
    </location>
</feature>
<feature type="transmembrane region" description="Helical" evidence="7">
    <location>
        <begin position="400"/>
        <end position="427"/>
    </location>
</feature>
<keyword evidence="5 7" id="KW-1133">Transmembrane helix</keyword>
<protein>
    <submittedName>
        <fullName evidence="9">Sodium/potassium/calcium exchanger 6, mitochondrial</fullName>
    </submittedName>
</protein>
<feature type="transmembrane region" description="Helical" evidence="7">
    <location>
        <begin position="291"/>
        <end position="308"/>
    </location>
</feature>
<dbReference type="EMBL" id="MPUK01000002">
    <property type="protein sequence ID" value="ONH69200.1"/>
    <property type="molecule type" value="Genomic_DNA"/>
</dbReference>